<organism evidence="1 2">
    <name type="scientific">Candidatus Desulfatibia profunda</name>
    <dbReference type="NCBI Taxonomy" id="2841695"/>
    <lineage>
        <taxon>Bacteria</taxon>
        <taxon>Pseudomonadati</taxon>
        <taxon>Thermodesulfobacteriota</taxon>
        <taxon>Desulfobacteria</taxon>
        <taxon>Desulfobacterales</taxon>
        <taxon>Desulfobacterales incertae sedis</taxon>
        <taxon>Candidatus Desulfatibia</taxon>
    </lineage>
</organism>
<accession>A0A8J6NK84</accession>
<name>A0A8J6NK84_9BACT</name>
<comment type="caution">
    <text evidence="1">The sequence shown here is derived from an EMBL/GenBank/DDBJ whole genome shotgun (WGS) entry which is preliminary data.</text>
</comment>
<evidence type="ECO:0000313" key="2">
    <source>
        <dbReference type="Proteomes" id="UP000603434"/>
    </source>
</evidence>
<evidence type="ECO:0000313" key="1">
    <source>
        <dbReference type="EMBL" id="MBC8360105.1"/>
    </source>
</evidence>
<proteinExistence type="predicted"/>
<gene>
    <name evidence="1" type="ORF">H8E23_01740</name>
</gene>
<dbReference type="Proteomes" id="UP000603434">
    <property type="component" value="Unassembled WGS sequence"/>
</dbReference>
<dbReference type="AlphaFoldDB" id="A0A8J6NK84"/>
<sequence>MPRQRIATLIWKDGFGGAERSLWDLAAALDQDRFDMRFYYLSGALGF</sequence>
<reference evidence="1 2" key="1">
    <citation type="submission" date="2020-08" db="EMBL/GenBank/DDBJ databases">
        <title>Bridging the membrane lipid divide: bacteria of the FCB group superphylum have the potential to synthesize archaeal ether lipids.</title>
        <authorList>
            <person name="Villanueva L."/>
            <person name="Von Meijenfeldt F.A.B."/>
            <person name="Westbye A.B."/>
            <person name="Yadav S."/>
            <person name="Hopmans E.C."/>
            <person name="Dutilh B.E."/>
            <person name="Sinninghe Damste J.S."/>
        </authorList>
    </citation>
    <scope>NUCLEOTIDE SEQUENCE [LARGE SCALE GENOMIC DNA]</scope>
    <source>
        <strain evidence="1">NIOZ-UU30</strain>
    </source>
</reference>
<dbReference type="EMBL" id="JACNJH010000065">
    <property type="protein sequence ID" value="MBC8360105.1"/>
    <property type="molecule type" value="Genomic_DNA"/>
</dbReference>
<protein>
    <submittedName>
        <fullName evidence="1">Uncharacterized protein</fullName>
    </submittedName>
</protein>